<sequence>MDSKVGSHPNSQIGAPSKLTCLDLSQNDLTGELLLSLANLTQLVKLDVSWNRINGSIPPSIGNLKNLVELDLSSNSSTGPIPSAWKTFAFVYAATIMIVAASESSSLQLEAEALLNSGWWSSYSNETSSRCDWPGIACDNAASVTAIFLPQEYQVGGEFGKFNFSCFPNLLRLYVSGNGLQGSIPSQIGVLSKLTYLDLSQNDLTGKLPLSLANLTQLVKLDVSWNRITGSIPPLIGNLKNLVELDLSSNSFTGPIPSGFGLLTNLTHLYLQSNRISGSIPPEMGDLTNLVRLDLYGNNLIGPIPSSLGHLTNLRFLHLGANRIKGFIPPEIGKLRNLVDLDLSGNILIGPFPSSLTRLANLSYLSLSSNQINGIIPEIGNMKNLIYLDLYGNNLTGPIPSVLCHLTNLQSLDLHLNQINGVIPPKIGDMKNLVSLNLSGNNLIGPIPSMLGHLTNLQSLDLQLNQINGVVPLEIGNMKNLISLNLSGNNLIGPIPSVLGHLTNLKYLDLQLNVIDGVIPPEIGNMKNLIHLDLNGNNLTGPIPSQLGQLTNLAYLHLDSNQIHGSIPPELAQLTQLKDLDLSQNKLSGPIPTLLWRSPSMTHLLLSNNYLNGTISQFSNLGTLEFLNLSHNNLSGAIPHSIISISVIDLSHNDLKGPITTDLWCKYSSEAFIGNEGLFHDFGKKDLSPCSPYPTTMNSPSSTTIGSMSKHTGNKVVHYVKIFLPIVICLAFFLIIGLLFFSRRKAMNIQSEERQTENGNLFSVWNYNGRIAYEDIIKATEDFDIKYCIGTGGYGSVYKAQLPCGNIVALKKLHQLEAEEPAFDKRFRNEVQVLTKIRHRNIVKLYGFCLHRRCMFLVYKYMERGSLFCVLRFEVEAVELDWVKRVNIVKAMAHALAYMHHDCTPPIVHRDISSTNILLNTELEAFVSDFGTARLLDPDSSNRTVIAGTYGYIAPELAYTMVVTEKCDVYSFGVVTLETLMGRHPGELLSSLSSSTQNIMLSDVLDPRISPRANPLLAHDIVLVATLAFACLRIEPKSRPTMRRVSQEFLAQRKRLARPFHAIPISELRSQEMFVVDEGLASQ</sequence>
<dbReference type="SUPFAM" id="SSF52058">
    <property type="entry name" value="L domain-like"/>
    <property type="match status" value="2"/>
</dbReference>
<evidence type="ECO:0000256" key="10">
    <source>
        <dbReference type="ARBA" id="ARBA00022741"/>
    </source>
</evidence>
<dbReference type="InterPro" id="IPR032675">
    <property type="entry name" value="LRR_dom_sf"/>
</dbReference>
<organism evidence="22 23">
    <name type="scientific">Liquidambar formosana</name>
    <name type="common">Formosan gum</name>
    <dbReference type="NCBI Taxonomy" id="63359"/>
    <lineage>
        <taxon>Eukaryota</taxon>
        <taxon>Viridiplantae</taxon>
        <taxon>Streptophyta</taxon>
        <taxon>Embryophyta</taxon>
        <taxon>Tracheophyta</taxon>
        <taxon>Spermatophyta</taxon>
        <taxon>Magnoliopsida</taxon>
        <taxon>eudicotyledons</taxon>
        <taxon>Gunneridae</taxon>
        <taxon>Pentapetalae</taxon>
        <taxon>Saxifragales</taxon>
        <taxon>Altingiaceae</taxon>
        <taxon>Liquidambar</taxon>
    </lineage>
</organism>
<evidence type="ECO:0000256" key="15">
    <source>
        <dbReference type="ARBA" id="ARBA00023170"/>
    </source>
</evidence>
<dbReference type="InterPro" id="IPR025875">
    <property type="entry name" value="Leu-rich_rpt_4"/>
</dbReference>
<dbReference type="FunFam" id="1.10.510.10:FF:000445">
    <property type="entry name" value="MDIS1-interacting receptor like kinase 2"/>
    <property type="match status" value="1"/>
</dbReference>
<dbReference type="SMART" id="SM00365">
    <property type="entry name" value="LRR_SD22"/>
    <property type="match status" value="11"/>
</dbReference>
<keyword evidence="4" id="KW-0597">Phosphoprotein</keyword>
<dbReference type="GO" id="GO:0016020">
    <property type="term" value="C:membrane"/>
    <property type="evidence" value="ECO:0007669"/>
    <property type="project" value="UniProtKB-SubCell"/>
</dbReference>
<feature type="binding site" evidence="19">
    <location>
        <position position="811"/>
    </location>
    <ligand>
        <name>ATP</name>
        <dbReference type="ChEBI" id="CHEBI:30616"/>
    </ligand>
</feature>
<dbReference type="InterPro" id="IPR055414">
    <property type="entry name" value="LRR_R13L4/SHOC2-like"/>
</dbReference>
<dbReference type="InterPro" id="IPR008266">
    <property type="entry name" value="Tyr_kinase_AS"/>
</dbReference>
<reference evidence="22 23" key="1">
    <citation type="journal article" date="2024" name="Plant J.">
        <title>Genome sequences and population genomics reveal climatic adaptation and genomic divergence between two closely related sweetgum species.</title>
        <authorList>
            <person name="Xu W.Q."/>
            <person name="Ren C.Q."/>
            <person name="Zhang X.Y."/>
            <person name="Comes H.P."/>
            <person name="Liu X.H."/>
            <person name="Li Y.G."/>
            <person name="Kettle C.J."/>
            <person name="Jalonen R."/>
            <person name="Gaisberger H."/>
            <person name="Ma Y.Z."/>
            <person name="Qiu Y.X."/>
        </authorList>
    </citation>
    <scope>NUCLEOTIDE SEQUENCE [LARGE SCALE GENOMIC DNA]</scope>
    <source>
        <strain evidence="22">Hangzhou</strain>
    </source>
</reference>
<evidence type="ECO:0000256" key="18">
    <source>
        <dbReference type="ARBA" id="ARBA00048679"/>
    </source>
</evidence>
<keyword evidence="11" id="KW-0418">Kinase</keyword>
<dbReference type="PROSITE" id="PS50011">
    <property type="entry name" value="PROTEIN_KINASE_DOM"/>
    <property type="match status" value="1"/>
</dbReference>
<evidence type="ECO:0000256" key="14">
    <source>
        <dbReference type="ARBA" id="ARBA00023136"/>
    </source>
</evidence>
<feature type="domain" description="Protein kinase" evidence="21">
    <location>
        <begin position="783"/>
        <end position="1050"/>
    </location>
</feature>
<keyword evidence="15" id="KW-0675">Receptor</keyword>
<keyword evidence="7 20" id="KW-0812">Transmembrane</keyword>
<dbReference type="FunFam" id="3.30.200.20:FF:000309">
    <property type="entry name" value="Leucine-rich repeat receptor protein kinase MSP1"/>
    <property type="match status" value="1"/>
</dbReference>
<feature type="transmembrane region" description="Helical" evidence="20">
    <location>
        <begin position="722"/>
        <end position="741"/>
    </location>
</feature>
<evidence type="ECO:0000256" key="1">
    <source>
        <dbReference type="ARBA" id="ARBA00004479"/>
    </source>
</evidence>
<keyword evidence="9" id="KW-0677">Repeat</keyword>
<accession>A0AAP0RR96</accession>
<dbReference type="AlphaFoldDB" id="A0AAP0RR96"/>
<dbReference type="EC" id="2.7.11.1" evidence="2"/>
<keyword evidence="6" id="KW-0808">Transferase</keyword>
<dbReference type="Pfam" id="PF13855">
    <property type="entry name" value="LRR_8"/>
    <property type="match status" value="1"/>
</dbReference>
<dbReference type="SUPFAM" id="SSF56112">
    <property type="entry name" value="Protein kinase-like (PK-like)"/>
    <property type="match status" value="1"/>
</dbReference>
<dbReference type="Pfam" id="PF23598">
    <property type="entry name" value="LRR_14"/>
    <property type="match status" value="2"/>
</dbReference>
<evidence type="ECO:0000256" key="9">
    <source>
        <dbReference type="ARBA" id="ARBA00022737"/>
    </source>
</evidence>
<keyword evidence="23" id="KW-1185">Reference proteome</keyword>
<evidence type="ECO:0000259" key="21">
    <source>
        <dbReference type="PROSITE" id="PS50011"/>
    </source>
</evidence>
<keyword evidence="13 20" id="KW-1133">Transmembrane helix</keyword>
<dbReference type="PANTHER" id="PTHR48005:SF16">
    <property type="entry name" value="MDIS1-INTERACTING RECEPTOR LIKE KINASE 2-LIKE ISOFORM X1"/>
    <property type="match status" value="1"/>
</dbReference>
<dbReference type="PROSITE" id="PS00109">
    <property type="entry name" value="PROTEIN_KINASE_TYR"/>
    <property type="match status" value="1"/>
</dbReference>
<evidence type="ECO:0000256" key="11">
    <source>
        <dbReference type="ARBA" id="ARBA00022777"/>
    </source>
</evidence>
<dbReference type="Gene3D" id="3.80.10.10">
    <property type="entry name" value="Ribonuclease Inhibitor"/>
    <property type="match status" value="5"/>
</dbReference>
<dbReference type="GO" id="GO:0005524">
    <property type="term" value="F:ATP binding"/>
    <property type="evidence" value="ECO:0007669"/>
    <property type="project" value="UniProtKB-UniRule"/>
</dbReference>
<name>A0AAP0RR96_LIQFO</name>
<dbReference type="Proteomes" id="UP001415857">
    <property type="component" value="Unassembled WGS sequence"/>
</dbReference>
<evidence type="ECO:0000256" key="12">
    <source>
        <dbReference type="ARBA" id="ARBA00022840"/>
    </source>
</evidence>
<dbReference type="PRINTS" id="PR00019">
    <property type="entry name" value="LEURICHRPT"/>
</dbReference>
<dbReference type="PROSITE" id="PS00107">
    <property type="entry name" value="PROTEIN_KINASE_ATP"/>
    <property type="match status" value="1"/>
</dbReference>
<comment type="catalytic activity">
    <reaction evidence="18">
        <text>L-seryl-[protein] + ATP = O-phospho-L-seryl-[protein] + ADP + H(+)</text>
        <dbReference type="Rhea" id="RHEA:17989"/>
        <dbReference type="Rhea" id="RHEA-COMP:9863"/>
        <dbReference type="Rhea" id="RHEA-COMP:11604"/>
        <dbReference type="ChEBI" id="CHEBI:15378"/>
        <dbReference type="ChEBI" id="CHEBI:29999"/>
        <dbReference type="ChEBI" id="CHEBI:30616"/>
        <dbReference type="ChEBI" id="CHEBI:83421"/>
        <dbReference type="ChEBI" id="CHEBI:456216"/>
        <dbReference type="EC" id="2.7.11.1"/>
    </reaction>
</comment>
<dbReference type="Gene3D" id="3.30.200.20">
    <property type="entry name" value="Phosphorylase Kinase, domain 1"/>
    <property type="match status" value="1"/>
</dbReference>
<evidence type="ECO:0000256" key="17">
    <source>
        <dbReference type="ARBA" id="ARBA00047899"/>
    </source>
</evidence>
<dbReference type="InterPro" id="IPR017441">
    <property type="entry name" value="Protein_kinase_ATP_BS"/>
</dbReference>
<dbReference type="InterPro" id="IPR001611">
    <property type="entry name" value="Leu-rich_rpt"/>
</dbReference>
<dbReference type="InterPro" id="IPR003591">
    <property type="entry name" value="Leu-rich_rpt_typical-subtyp"/>
</dbReference>
<comment type="subcellular location">
    <subcellularLocation>
        <location evidence="1">Membrane</location>
        <topology evidence="1">Single-pass type I membrane protein</topology>
    </subcellularLocation>
</comment>
<dbReference type="SMART" id="SM00369">
    <property type="entry name" value="LRR_TYP"/>
    <property type="match status" value="14"/>
</dbReference>
<dbReference type="InterPro" id="IPR051420">
    <property type="entry name" value="Ser_Thr_Kinases_DiverseReg"/>
</dbReference>
<evidence type="ECO:0000256" key="7">
    <source>
        <dbReference type="ARBA" id="ARBA00022692"/>
    </source>
</evidence>
<dbReference type="EMBL" id="JBBPBK010000006">
    <property type="protein sequence ID" value="KAK9283167.1"/>
    <property type="molecule type" value="Genomic_DNA"/>
</dbReference>
<evidence type="ECO:0000313" key="23">
    <source>
        <dbReference type="Proteomes" id="UP001415857"/>
    </source>
</evidence>
<keyword evidence="3" id="KW-0723">Serine/threonine-protein kinase</keyword>
<evidence type="ECO:0000256" key="4">
    <source>
        <dbReference type="ARBA" id="ARBA00022553"/>
    </source>
</evidence>
<comment type="catalytic activity">
    <reaction evidence="17">
        <text>L-threonyl-[protein] + ATP = O-phospho-L-threonyl-[protein] + ADP + H(+)</text>
        <dbReference type="Rhea" id="RHEA:46608"/>
        <dbReference type="Rhea" id="RHEA-COMP:11060"/>
        <dbReference type="Rhea" id="RHEA-COMP:11605"/>
        <dbReference type="ChEBI" id="CHEBI:15378"/>
        <dbReference type="ChEBI" id="CHEBI:30013"/>
        <dbReference type="ChEBI" id="CHEBI:30616"/>
        <dbReference type="ChEBI" id="CHEBI:61977"/>
        <dbReference type="ChEBI" id="CHEBI:456216"/>
        <dbReference type="EC" id="2.7.11.1"/>
    </reaction>
</comment>
<evidence type="ECO:0000256" key="3">
    <source>
        <dbReference type="ARBA" id="ARBA00022527"/>
    </source>
</evidence>
<dbReference type="FunFam" id="3.80.10.10:FF:000095">
    <property type="entry name" value="LRR receptor-like serine/threonine-protein kinase GSO1"/>
    <property type="match status" value="2"/>
</dbReference>
<evidence type="ECO:0000256" key="2">
    <source>
        <dbReference type="ARBA" id="ARBA00012513"/>
    </source>
</evidence>
<evidence type="ECO:0000313" key="22">
    <source>
        <dbReference type="EMBL" id="KAK9283167.1"/>
    </source>
</evidence>
<keyword evidence="14 20" id="KW-0472">Membrane</keyword>
<evidence type="ECO:0000256" key="6">
    <source>
        <dbReference type="ARBA" id="ARBA00022679"/>
    </source>
</evidence>
<evidence type="ECO:0000256" key="16">
    <source>
        <dbReference type="ARBA" id="ARBA00023180"/>
    </source>
</evidence>
<keyword evidence="5" id="KW-0433">Leucine-rich repeat</keyword>
<keyword evidence="12 19" id="KW-0067">ATP-binding</keyword>
<dbReference type="Gene3D" id="1.10.510.10">
    <property type="entry name" value="Transferase(Phosphotransferase) domain 1"/>
    <property type="match status" value="1"/>
</dbReference>
<evidence type="ECO:0000256" key="13">
    <source>
        <dbReference type="ARBA" id="ARBA00022989"/>
    </source>
</evidence>
<evidence type="ECO:0000256" key="8">
    <source>
        <dbReference type="ARBA" id="ARBA00022729"/>
    </source>
</evidence>
<evidence type="ECO:0000256" key="19">
    <source>
        <dbReference type="PROSITE-ProRule" id="PRU10141"/>
    </source>
</evidence>
<keyword evidence="10 19" id="KW-0547">Nucleotide-binding</keyword>
<dbReference type="SUPFAM" id="SSF52047">
    <property type="entry name" value="RNI-like"/>
    <property type="match status" value="1"/>
</dbReference>
<evidence type="ECO:0000256" key="20">
    <source>
        <dbReference type="SAM" id="Phobius"/>
    </source>
</evidence>
<dbReference type="GO" id="GO:0004674">
    <property type="term" value="F:protein serine/threonine kinase activity"/>
    <property type="evidence" value="ECO:0007669"/>
    <property type="project" value="UniProtKB-KW"/>
</dbReference>
<proteinExistence type="predicted"/>
<dbReference type="Pfam" id="PF12799">
    <property type="entry name" value="LRR_4"/>
    <property type="match status" value="2"/>
</dbReference>
<keyword evidence="8" id="KW-0732">Signal</keyword>
<dbReference type="PANTHER" id="PTHR48005">
    <property type="entry name" value="LEUCINE RICH REPEAT KINASE 2"/>
    <property type="match status" value="1"/>
</dbReference>
<gene>
    <name evidence="22" type="ORF">L1049_011399</name>
</gene>
<dbReference type="InterPro" id="IPR011009">
    <property type="entry name" value="Kinase-like_dom_sf"/>
</dbReference>
<dbReference type="Pfam" id="PF00560">
    <property type="entry name" value="LRR_1"/>
    <property type="match status" value="6"/>
</dbReference>
<evidence type="ECO:0000256" key="5">
    <source>
        <dbReference type="ARBA" id="ARBA00022614"/>
    </source>
</evidence>
<comment type="caution">
    <text evidence="22">The sequence shown here is derived from an EMBL/GenBank/DDBJ whole genome shotgun (WGS) entry which is preliminary data.</text>
</comment>
<keyword evidence="16" id="KW-0325">Glycoprotein</keyword>
<protein>
    <recommendedName>
        <fullName evidence="2">non-specific serine/threonine protein kinase</fullName>
        <ecNumber evidence="2">2.7.11.1</ecNumber>
    </recommendedName>
</protein>
<dbReference type="Pfam" id="PF00069">
    <property type="entry name" value="Pkinase"/>
    <property type="match status" value="1"/>
</dbReference>
<dbReference type="InterPro" id="IPR000719">
    <property type="entry name" value="Prot_kinase_dom"/>
</dbReference>